<dbReference type="Pfam" id="PF05037">
    <property type="entry name" value="DUF669"/>
    <property type="match status" value="1"/>
</dbReference>
<dbReference type="EMBL" id="MF417891">
    <property type="protein sequence ID" value="ASN69480.1"/>
    <property type="molecule type" value="Genomic_DNA"/>
</dbReference>
<protein>
    <submittedName>
        <fullName evidence="2">Putative single stranded binding protein</fullName>
    </submittedName>
</protein>
<sequence length="182" mass="21220">MTLFTTDYSNLESNDFSPLPEGEYEVIIKSATERATKNGKEETQLQLVVRNDLKKTSEHQAKFANRVIFVDEWKRTIDEQYKYKMDNFMHYLNGVGVPEGTAIESIEQLLEMFRGKPVRVFVKQEENEYKGEKQIVNRVAPWNFKRTKFPQVNHEWKSDDDKPSSNNAFAGGEDINDDDLPF</sequence>
<evidence type="ECO:0000256" key="1">
    <source>
        <dbReference type="SAM" id="MobiDB-lite"/>
    </source>
</evidence>
<organism evidence="2">
    <name type="scientific">uncultured Caudovirales phage</name>
    <dbReference type="NCBI Taxonomy" id="2100421"/>
    <lineage>
        <taxon>Viruses</taxon>
        <taxon>Duplodnaviria</taxon>
        <taxon>Heunggongvirae</taxon>
        <taxon>Uroviricota</taxon>
        <taxon>Caudoviricetes</taxon>
        <taxon>Peduoviridae</taxon>
        <taxon>Maltschvirus</taxon>
        <taxon>Maltschvirus maltsch</taxon>
    </lineage>
</organism>
<reference evidence="2" key="1">
    <citation type="submission" date="2017-06" db="EMBL/GenBank/DDBJ databases">
        <title>Novel phages from South African skin metaviromes.</title>
        <authorList>
            <person name="van Zyl L.J."/>
            <person name="Abrahams Y."/>
            <person name="Stander E.A."/>
            <person name="Kirby B.M."/>
            <person name="Clavaud C."/>
            <person name="Farcet C."/>
            <person name="Breton L."/>
            <person name="Trindade M.I."/>
        </authorList>
    </citation>
    <scope>NUCLEOTIDE SEQUENCE</scope>
</reference>
<evidence type="ECO:0000313" key="2">
    <source>
        <dbReference type="EMBL" id="ASN69480.1"/>
    </source>
</evidence>
<dbReference type="InterPro" id="IPR007731">
    <property type="entry name" value="DUF669"/>
</dbReference>
<proteinExistence type="predicted"/>
<gene>
    <name evidence="2" type="ORF">10S13_16</name>
</gene>
<name>A0A2H4J2X4_9CAUD</name>
<feature type="region of interest" description="Disordered" evidence="1">
    <location>
        <begin position="153"/>
        <end position="182"/>
    </location>
</feature>
<feature type="compositionally biased region" description="Basic and acidic residues" evidence="1">
    <location>
        <begin position="154"/>
        <end position="163"/>
    </location>
</feature>
<accession>A0A2H4J2X4</accession>